<sequence>MCKERYDQMELTRAVTGIVAASSSAENGLPPEVWTMILRENIWLPEATRLWRRDSESGRIIWQVSECQKELRKLRLVNKTFNSILASIAYEVVDLSTPSFAERLRRHASLSFDQQDGYIEFRDNILRYCQKLKLKLIDFPHHEEPLHSQFERLLQELSSVENPCKCLVRIEWDISGFEEEHIEKVSKYILASIEPILKRSVRCRIDASRSVFRIQVTNQDGTLEHGEVGYNRRRALTPEGGVSSSPTPLILDIHETYYNPKMLNFFGTKSSLRFPPMIELKMSNVGWSIGDDYRKMWDFSSLGNLNLKSVDIPGFFTTVKPEELVNLRSLSLTDAYDEVDQIESMRENLQDLFRQFKKLQKLKLKFGFYYEIVSISLTYTEKFISASEIAQLGAECKNLRDLRVTLPVDTQKHYQFFDALGQLEDVKCFTLYADGDKFEVYGVGRYSTDPDYDGAYVLLDHLRKVKLGEPIAYCRVKIADCWGRRRTGERARDYNGYLGHREFSYSLKDEMLVRSGSSRVDVFYDLVTPSEGDEHADEEEQREVDDDEGRDDSDICGQA</sequence>
<feature type="coiled-coil region" evidence="1">
    <location>
        <begin position="332"/>
        <end position="362"/>
    </location>
</feature>
<keyword evidence="4" id="KW-1185">Reference proteome</keyword>
<dbReference type="InParanoid" id="A0A194XH18"/>
<organism evidence="3 4">
    <name type="scientific">Mollisia scopiformis</name>
    <name type="common">Conifer needle endophyte fungus</name>
    <name type="synonym">Phialocephala scopiformis</name>
    <dbReference type="NCBI Taxonomy" id="149040"/>
    <lineage>
        <taxon>Eukaryota</taxon>
        <taxon>Fungi</taxon>
        <taxon>Dikarya</taxon>
        <taxon>Ascomycota</taxon>
        <taxon>Pezizomycotina</taxon>
        <taxon>Leotiomycetes</taxon>
        <taxon>Helotiales</taxon>
        <taxon>Mollisiaceae</taxon>
        <taxon>Mollisia</taxon>
    </lineage>
</organism>
<dbReference type="GeneID" id="28822678"/>
<reference evidence="3 4" key="1">
    <citation type="submission" date="2015-10" db="EMBL/GenBank/DDBJ databases">
        <title>Full genome of DAOMC 229536 Phialocephala scopiformis, a fungal endophyte of spruce producing the potent anti-insectan compound rugulosin.</title>
        <authorList>
            <consortium name="DOE Joint Genome Institute"/>
            <person name="Walker A.K."/>
            <person name="Frasz S.L."/>
            <person name="Seifert K.A."/>
            <person name="Miller J.D."/>
            <person name="Mondo S.J."/>
            <person name="Labutti K."/>
            <person name="Lipzen A."/>
            <person name="Dockter R."/>
            <person name="Kennedy M."/>
            <person name="Grigoriev I.V."/>
            <person name="Spatafora J.W."/>
        </authorList>
    </citation>
    <scope>NUCLEOTIDE SEQUENCE [LARGE SCALE GENOMIC DNA]</scope>
    <source>
        <strain evidence="3 4">CBS 120377</strain>
    </source>
</reference>
<dbReference type="AlphaFoldDB" id="A0A194XH18"/>
<dbReference type="Proteomes" id="UP000070700">
    <property type="component" value="Unassembled WGS sequence"/>
</dbReference>
<dbReference type="Gene3D" id="3.80.10.10">
    <property type="entry name" value="Ribonuclease Inhibitor"/>
    <property type="match status" value="1"/>
</dbReference>
<evidence type="ECO:0000256" key="1">
    <source>
        <dbReference type="SAM" id="Coils"/>
    </source>
</evidence>
<accession>A0A194XH18</accession>
<protein>
    <submittedName>
        <fullName evidence="3">Uncharacterized protein</fullName>
    </submittedName>
</protein>
<dbReference type="KEGG" id="psco:LY89DRAFT_667072"/>
<dbReference type="InterPro" id="IPR032675">
    <property type="entry name" value="LRR_dom_sf"/>
</dbReference>
<dbReference type="RefSeq" id="XP_018073422.1">
    <property type="nucleotide sequence ID" value="XM_018212952.1"/>
</dbReference>
<gene>
    <name evidence="3" type="ORF">LY89DRAFT_667072</name>
</gene>
<evidence type="ECO:0000313" key="3">
    <source>
        <dbReference type="EMBL" id="KUJ19067.1"/>
    </source>
</evidence>
<feature type="region of interest" description="Disordered" evidence="2">
    <location>
        <begin position="528"/>
        <end position="559"/>
    </location>
</feature>
<name>A0A194XH18_MOLSC</name>
<dbReference type="OrthoDB" id="3594971at2759"/>
<evidence type="ECO:0000256" key="2">
    <source>
        <dbReference type="SAM" id="MobiDB-lite"/>
    </source>
</evidence>
<proteinExistence type="predicted"/>
<evidence type="ECO:0000313" key="4">
    <source>
        <dbReference type="Proteomes" id="UP000070700"/>
    </source>
</evidence>
<dbReference type="EMBL" id="KQ947411">
    <property type="protein sequence ID" value="KUJ19067.1"/>
    <property type="molecule type" value="Genomic_DNA"/>
</dbReference>
<keyword evidence="1" id="KW-0175">Coiled coil</keyword>
<feature type="compositionally biased region" description="Acidic residues" evidence="2">
    <location>
        <begin position="534"/>
        <end position="551"/>
    </location>
</feature>